<feature type="region of interest" description="Disordered" evidence="7">
    <location>
        <begin position="1"/>
        <end position="20"/>
    </location>
</feature>
<organism evidence="9 10">
    <name type="scientific">Iphiclides podalirius</name>
    <name type="common">scarce swallowtail</name>
    <dbReference type="NCBI Taxonomy" id="110791"/>
    <lineage>
        <taxon>Eukaryota</taxon>
        <taxon>Metazoa</taxon>
        <taxon>Ecdysozoa</taxon>
        <taxon>Arthropoda</taxon>
        <taxon>Hexapoda</taxon>
        <taxon>Insecta</taxon>
        <taxon>Pterygota</taxon>
        <taxon>Neoptera</taxon>
        <taxon>Endopterygota</taxon>
        <taxon>Lepidoptera</taxon>
        <taxon>Glossata</taxon>
        <taxon>Ditrysia</taxon>
        <taxon>Papilionoidea</taxon>
        <taxon>Papilionidae</taxon>
        <taxon>Papilioninae</taxon>
        <taxon>Iphiclides</taxon>
    </lineage>
</organism>
<feature type="transmembrane region" description="Helical" evidence="8">
    <location>
        <begin position="51"/>
        <end position="74"/>
    </location>
</feature>
<evidence type="ECO:0000256" key="7">
    <source>
        <dbReference type="SAM" id="MobiDB-lite"/>
    </source>
</evidence>
<reference evidence="9" key="1">
    <citation type="submission" date="2022-03" db="EMBL/GenBank/DDBJ databases">
        <authorList>
            <person name="Martin H S."/>
        </authorList>
    </citation>
    <scope>NUCLEOTIDE SEQUENCE</scope>
</reference>
<gene>
    <name evidence="9" type="ORF">IPOD504_LOCUS13148</name>
</gene>
<dbReference type="InterPro" id="IPR000402">
    <property type="entry name" value="Na/K_ATPase_sub_beta"/>
</dbReference>
<keyword evidence="6 8" id="KW-0472">Membrane</keyword>
<evidence type="ECO:0000256" key="8">
    <source>
        <dbReference type="SAM" id="Phobius"/>
    </source>
</evidence>
<dbReference type="PANTHER" id="PTHR11523">
    <property type="entry name" value="SODIUM/POTASSIUM-DEPENDENT ATPASE BETA SUBUNIT"/>
    <property type="match status" value="1"/>
</dbReference>
<comment type="subcellular location">
    <subcellularLocation>
        <location evidence="1">Membrane</location>
        <topology evidence="1">Single-pass type II membrane protein</topology>
    </subcellularLocation>
</comment>
<accession>A0ABN8IVY2</accession>
<evidence type="ECO:0000313" key="9">
    <source>
        <dbReference type="EMBL" id="CAH2065815.1"/>
    </source>
</evidence>
<keyword evidence="4" id="KW-0735">Signal-anchor</keyword>
<sequence length="287" mass="31823">MASKSNGVEGSEWARAPPPTGTCMGRVAKIFYDPSDGSILGRTPKRWGIALVFYSVFYAVLALLFAACMGGLFLTLDENKPSFILESSLIGANPGVAFRPMPADGVLVEVTNNRTSESYVRQLREFLAPYSNDSWFTAKSGCTEEDNYGFPSSPCFFIKLNKIYGWIPDLYDVSDLPSDMGSDLVEYINSLQPPEREQIWVSCWAEAAGSGSVEYPWGAGLPARFFPYVNERGYRAPLLPIRVTPNVSNSTIAIRCRAWAKNIRYNKSLKEPSGYARILLQVNDFDA</sequence>
<evidence type="ECO:0000313" key="10">
    <source>
        <dbReference type="Proteomes" id="UP000837857"/>
    </source>
</evidence>
<comment type="similarity">
    <text evidence="2">Belongs to the X(+)/potassium ATPases subunit beta family.</text>
</comment>
<evidence type="ECO:0000256" key="6">
    <source>
        <dbReference type="ARBA" id="ARBA00023136"/>
    </source>
</evidence>
<dbReference type="Proteomes" id="UP000837857">
    <property type="component" value="Chromosome 4"/>
</dbReference>
<dbReference type="EMBL" id="OW152816">
    <property type="protein sequence ID" value="CAH2065815.1"/>
    <property type="molecule type" value="Genomic_DNA"/>
</dbReference>
<dbReference type="PANTHER" id="PTHR11523:SF46">
    <property type="entry name" value="SODIUM_POTASSIUM-TRANSPORTING ATPASE SUBUNIT BETA-2"/>
    <property type="match status" value="1"/>
</dbReference>
<evidence type="ECO:0000256" key="1">
    <source>
        <dbReference type="ARBA" id="ARBA00004606"/>
    </source>
</evidence>
<protein>
    <recommendedName>
        <fullName evidence="11">Sodium/potassium-transporting ATPase subunit beta-1</fullName>
    </recommendedName>
</protein>
<evidence type="ECO:0000256" key="2">
    <source>
        <dbReference type="ARBA" id="ARBA00005876"/>
    </source>
</evidence>
<keyword evidence="3 8" id="KW-0812">Transmembrane</keyword>
<evidence type="ECO:0000256" key="4">
    <source>
        <dbReference type="ARBA" id="ARBA00022968"/>
    </source>
</evidence>
<dbReference type="Gene3D" id="2.60.40.1660">
    <property type="entry name" value="Na, k-atpase alpha subunit"/>
    <property type="match status" value="1"/>
</dbReference>
<proteinExistence type="inferred from homology"/>
<evidence type="ECO:0000256" key="3">
    <source>
        <dbReference type="ARBA" id="ARBA00022692"/>
    </source>
</evidence>
<evidence type="ECO:0008006" key="11">
    <source>
        <dbReference type="Google" id="ProtNLM"/>
    </source>
</evidence>
<name>A0ABN8IVY2_9NEOP</name>
<keyword evidence="10" id="KW-1185">Reference proteome</keyword>
<evidence type="ECO:0000256" key="5">
    <source>
        <dbReference type="ARBA" id="ARBA00022989"/>
    </source>
</evidence>
<keyword evidence="5 8" id="KW-1133">Transmembrane helix</keyword>
<feature type="non-terminal residue" evidence="9">
    <location>
        <position position="1"/>
    </location>
</feature>
<dbReference type="InterPro" id="IPR038702">
    <property type="entry name" value="Na/K_ATPase_sub_beta_sf"/>
</dbReference>
<dbReference type="Pfam" id="PF00287">
    <property type="entry name" value="Na_K-ATPase"/>
    <property type="match status" value="1"/>
</dbReference>